<dbReference type="Gene3D" id="1.25.40.20">
    <property type="entry name" value="Ankyrin repeat-containing domain"/>
    <property type="match status" value="1"/>
</dbReference>
<accession>A0A5A8DDY4</accession>
<evidence type="ECO:0000256" key="4">
    <source>
        <dbReference type="SAM" id="MobiDB-lite"/>
    </source>
</evidence>
<protein>
    <submittedName>
        <fullName evidence="6">Uncharacterized protein</fullName>
    </submittedName>
</protein>
<dbReference type="OrthoDB" id="21416at2759"/>
<evidence type="ECO:0000313" key="6">
    <source>
        <dbReference type="EMBL" id="KAA0163555.1"/>
    </source>
</evidence>
<name>A0A5A8DDY4_CAFRO</name>
<feature type="region of interest" description="Disordered" evidence="4">
    <location>
        <begin position="411"/>
        <end position="481"/>
    </location>
</feature>
<feature type="compositionally biased region" description="Basic and acidic residues" evidence="4">
    <location>
        <begin position="245"/>
        <end position="260"/>
    </location>
</feature>
<evidence type="ECO:0000256" key="3">
    <source>
        <dbReference type="PROSITE-ProRule" id="PRU00023"/>
    </source>
</evidence>
<evidence type="ECO:0000256" key="5">
    <source>
        <dbReference type="SAM" id="Phobius"/>
    </source>
</evidence>
<dbReference type="PROSITE" id="PS50297">
    <property type="entry name" value="ANK_REP_REGION"/>
    <property type="match status" value="1"/>
</dbReference>
<evidence type="ECO:0000256" key="2">
    <source>
        <dbReference type="ARBA" id="ARBA00023043"/>
    </source>
</evidence>
<feature type="region of interest" description="Disordered" evidence="4">
    <location>
        <begin position="245"/>
        <end position="267"/>
    </location>
</feature>
<feature type="transmembrane region" description="Helical" evidence="5">
    <location>
        <begin position="48"/>
        <end position="69"/>
    </location>
</feature>
<keyword evidence="5" id="KW-1133">Transmembrane helix</keyword>
<keyword evidence="5" id="KW-0812">Transmembrane</keyword>
<dbReference type="EMBL" id="VLTO01000110">
    <property type="protein sequence ID" value="KAA0163555.1"/>
    <property type="molecule type" value="Genomic_DNA"/>
</dbReference>
<dbReference type="SMART" id="SM00248">
    <property type="entry name" value="ANK"/>
    <property type="match status" value="2"/>
</dbReference>
<dbReference type="PANTHER" id="PTHR24171">
    <property type="entry name" value="ANKYRIN REPEAT DOMAIN-CONTAINING PROTEIN 39-RELATED"/>
    <property type="match status" value="1"/>
</dbReference>
<gene>
    <name evidence="6" type="ORF">FNF27_07923</name>
</gene>
<feature type="transmembrane region" description="Helical" evidence="5">
    <location>
        <begin position="6"/>
        <end position="27"/>
    </location>
</feature>
<sequence length="492" mass="52120">MLVAYFWAFTVLVVVAIFSILGLMRSVGYFRQARAGLNEPGGLSPSVFTTWAAGMVLQAGAFGCVSFVLDVMLNLDSITLDEAQLVLPLFWVGSIGTILGHLASALVAHDIMKRLAPEPEDGRVQLATHRERISELEERNSELEAICGGSKARLAADASSHDPFVAAARIKSLEAEVWALRQEKQDLLARAHAADDRIAELRAARGRARRSPCGLLSSPLTPSHEYAAILAELASAQAEIEAEESHARSFASRERVHAEQEAAASGRRQVVEAVTACGDTPPRKQAEVLSPVKRAAQLCREGDGRALKRLILPAAAARLVPGEHAAAVQALGGRTMVHPDALVNTTSGEALLHCACRAGHTAAVRVLLRCGANVMLLDAAGRTALDVAEEAGSDDVASYLRTKRDQMRELMQAAQPTAPQPRAPHAGKPGHHRTTRDRVRALRGSHGAPLSPLPNRSTAAGPARGSAPRAKAAASEDARASAAAMAWAAPTL</sequence>
<dbReference type="Proteomes" id="UP000322899">
    <property type="component" value="Unassembled WGS sequence"/>
</dbReference>
<keyword evidence="5" id="KW-0472">Membrane</keyword>
<dbReference type="PROSITE" id="PS50088">
    <property type="entry name" value="ANK_REPEAT"/>
    <property type="match status" value="1"/>
</dbReference>
<dbReference type="Pfam" id="PF12796">
    <property type="entry name" value="Ank_2"/>
    <property type="match status" value="1"/>
</dbReference>
<evidence type="ECO:0000256" key="1">
    <source>
        <dbReference type="ARBA" id="ARBA00022737"/>
    </source>
</evidence>
<evidence type="ECO:0000313" key="7">
    <source>
        <dbReference type="Proteomes" id="UP000322899"/>
    </source>
</evidence>
<feature type="compositionally biased region" description="Low complexity" evidence="4">
    <location>
        <begin position="459"/>
        <end position="473"/>
    </location>
</feature>
<dbReference type="InterPro" id="IPR002110">
    <property type="entry name" value="Ankyrin_rpt"/>
</dbReference>
<dbReference type="SUPFAM" id="SSF48403">
    <property type="entry name" value="Ankyrin repeat"/>
    <property type="match status" value="1"/>
</dbReference>
<keyword evidence="2 3" id="KW-0040">ANK repeat</keyword>
<keyword evidence="1" id="KW-0677">Repeat</keyword>
<proteinExistence type="predicted"/>
<reference evidence="6 7" key="1">
    <citation type="submission" date="2019-07" db="EMBL/GenBank/DDBJ databases">
        <title>Genomes of Cafeteria roenbergensis.</title>
        <authorList>
            <person name="Fischer M.G."/>
            <person name="Hackl T."/>
            <person name="Roman M."/>
        </authorList>
    </citation>
    <scope>NUCLEOTIDE SEQUENCE [LARGE SCALE GENOMIC DNA]</scope>
    <source>
        <strain evidence="6 7">E4-10P</strain>
    </source>
</reference>
<feature type="transmembrane region" description="Helical" evidence="5">
    <location>
        <begin position="89"/>
        <end position="108"/>
    </location>
</feature>
<organism evidence="6 7">
    <name type="scientific">Cafeteria roenbergensis</name>
    <name type="common">Marine flagellate</name>
    <dbReference type="NCBI Taxonomy" id="33653"/>
    <lineage>
        <taxon>Eukaryota</taxon>
        <taxon>Sar</taxon>
        <taxon>Stramenopiles</taxon>
        <taxon>Bigyra</taxon>
        <taxon>Opalozoa</taxon>
        <taxon>Bicosoecida</taxon>
        <taxon>Cafeteriaceae</taxon>
        <taxon>Cafeteria</taxon>
    </lineage>
</organism>
<feature type="repeat" description="ANK" evidence="3">
    <location>
        <begin position="347"/>
        <end position="379"/>
    </location>
</feature>
<dbReference type="InterPro" id="IPR036770">
    <property type="entry name" value="Ankyrin_rpt-contain_sf"/>
</dbReference>
<comment type="caution">
    <text evidence="6">The sequence shown here is derived from an EMBL/GenBank/DDBJ whole genome shotgun (WGS) entry which is preliminary data.</text>
</comment>
<dbReference type="AlphaFoldDB" id="A0A5A8DDY4"/>